<evidence type="ECO:0000256" key="11">
    <source>
        <dbReference type="SAM" id="Phobius"/>
    </source>
</evidence>
<dbReference type="InterPro" id="IPR005467">
    <property type="entry name" value="His_kinase_dom"/>
</dbReference>
<evidence type="ECO:0000256" key="6">
    <source>
        <dbReference type="ARBA" id="ARBA00022692"/>
    </source>
</evidence>
<evidence type="ECO:0000313" key="14">
    <source>
        <dbReference type="EMBL" id="GGF50815.1"/>
    </source>
</evidence>
<keyword evidence="8 11" id="KW-1133">Transmembrane helix</keyword>
<feature type="domain" description="Histidine kinase" evidence="12">
    <location>
        <begin position="237"/>
        <end position="451"/>
    </location>
</feature>
<evidence type="ECO:0000313" key="15">
    <source>
        <dbReference type="Proteomes" id="UP000606044"/>
    </source>
</evidence>
<keyword evidence="5" id="KW-0808">Transferase</keyword>
<dbReference type="Pfam" id="PF02518">
    <property type="entry name" value="HATPase_c"/>
    <property type="match status" value="1"/>
</dbReference>
<dbReference type="EMBL" id="BMCT01000001">
    <property type="protein sequence ID" value="GGF50815.1"/>
    <property type="molecule type" value="Genomic_DNA"/>
</dbReference>
<evidence type="ECO:0000256" key="10">
    <source>
        <dbReference type="ARBA" id="ARBA00023136"/>
    </source>
</evidence>
<proteinExistence type="predicted"/>
<sequence>MRLRELPRTTSFRLALFFLLLFGGASVTLFGVLYVQMQGFLVARTDEWLLRERVDLSRFSPEELRTRLQARALVDPSLERAMAIFDPAGRRLDGTALPAPATIPAWDTPFDFAVALNGKREQYRGIARRLETGDTLLIAQGLHETDEFNEALVRAMLIGGILTVVLGLGGAVFVGVGAVRRLDAVTLAIRKIVAGDLSNRLPTRGTSDDVDRLVHVVNGMLEEIDRLMREVKGVCDNIAHDLRTPLTRLLGGLERVRRHDPPKEAYGLAVDDAITETKGILKTFAALLRISEVEDGARRSGFVSVDLAAIVQDAVDFYEPLADEKQLALSLSGQPVSLPLMGDASLLFEAVGNLLDNAIKFTPPGGHVRVELFVSAAGRGVSVADDGPGIPPAEREAVLRRFYRTEKSRSTPGSGLGLSLVAGIAGLHGMALTLADNDPGCRITLAKMPDA</sequence>
<feature type="domain" description="HAMP" evidence="13">
    <location>
        <begin position="179"/>
        <end position="229"/>
    </location>
</feature>
<keyword evidence="10 11" id="KW-0472">Membrane</keyword>
<name>A0A917F795_9HYPH</name>
<dbReference type="PROSITE" id="PS50109">
    <property type="entry name" value="HIS_KIN"/>
    <property type="match status" value="1"/>
</dbReference>
<comment type="catalytic activity">
    <reaction evidence="1">
        <text>ATP + protein L-histidine = ADP + protein N-phospho-L-histidine.</text>
        <dbReference type="EC" id="2.7.13.3"/>
    </reaction>
</comment>
<keyword evidence="15" id="KW-1185">Reference proteome</keyword>
<protein>
    <recommendedName>
        <fullName evidence="3">histidine kinase</fullName>
        <ecNumber evidence="3">2.7.13.3</ecNumber>
    </recommendedName>
</protein>
<dbReference type="PANTHER" id="PTHR45436:SF8">
    <property type="entry name" value="HISTIDINE KINASE"/>
    <property type="match status" value="1"/>
</dbReference>
<evidence type="ECO:0000256" key="3">
    <source>
        <dbReference type="ARBA" id="ARBA00012438"/>
    </source>
</evidence>
<dbReference type="InterPro" id="IPR050428">
    <property type="entry name" value="TCS_sensor_his_kinase"/>
</dbReference>
<dbReference type="Pfam" id="PF00672">
    <property type="entry name" value="HAMP"/>
    <property type="match status" value="1"/>
</dbReference>
<dbReference type="EC" id="2.7.13.3" evidence="3"/>
<dbReference type="SMART" id="SM00304">
    <property type="entry name" value="HAMP"/>
    <property type="match status" value="1"/>
</dbReference>
<evidence type="ECO:0000256" key="9">
    <source>
        <dbReference type="ARBA" id="ARBA00023012"/>
    </source>
</evidence>
<evidence type="ECO:0000256" key="2">
    <source>
        <dbReference type="ARBA" id="ARBA00004370"/>
    </source>
</evidence>
<reference evidence="14" key="1">
    <citation type="journal article" date="2014" name="Int. J. Syst. Evol. Microbiol.">
        <title>Complete genome sequence of Corynebacterium casei LMG S-19264T (=DSM 44701T), isolated from a smear-ripened cheese.</title>
        <authorList>
            <consortium name="US DOE Joint Genome Institute (JGI-PGF)"/>
            <person name="Walter F."/>
            <person name="Albersmeier A."/>
            <person name="Kalinowski J."/>
            <person name="Ruckert C."/>
        </authorList>
    </citation>
    <scope>NUCLEOTIDE SEQUENCE</scope>
    <source>
        <strain evidence="14">CCM 7897</strain>
    </source>
</reference>
<dbReference type="Gene3D" id="6.10.340.10">
    <property type="match status" value="1"/>
</dbReference>
<feature type="transmembrane region" description="Helical" evidence="11">
    <location>
        <begin position="155"/>
        <end position="179"/>
    </location>
</feature>
<evidence type="ECO:0000256" key="7">
    <source>
        <dbReference type="ARBA" id="ARBA00022777"/>
    </source>
</evidence>
<keyword evidence="7 14" id="KW-0418">Kinase</keyword>
<keyword evidence="9" id="KW-0902">Two-component regulatory system</keyword>
<dbReference type="Pfam" id="PF00512">
    <property type="entry name" value="HisKA"/>
    <property type="match status" value="1"/>
</dbReference>
<dbReference type="AlphaFoldDB" id="A0A917F795"/>
<keyword evidence="6 11" id="KW-0812">Transmembrane</keyword>
<evidence type="ECO:0000256" key="4">
    <source>
        <dbReference type="ARBA" id="ARBA00022553"/>
    </source>
</evidence>
<dbReference type="PRINTS" id="PR00344">
    <property type="entry name" value="BCTRLSENSOR"/>
</dbReference>
<dbReference type="InterPro" id="IPR036890">
    <property type="entry name" value="HATPase_C_sf"/>
</dbReference>
<dbReference type="PROSITE" id="PS50885">
    <property type="entry name" value="HAMP"/>
    <property type="match status" value="1"/>
</dbReference>
<comment type="caution">
    <text evidence="14">The sequence shown here is derived from an EMBL/GenBank/DDBJ whole genome shotgun (WGS) entry which is preliminary data.</text>
</comment>
<organism evidence="14 15">
    <name type="scientific">Azorhizobium oxalatiphilum</name>
    <dbReference type="NCBI Taxonomy" id="980631"/>
    <lineage>
        <taxon>Bacteria</taxon>
        <taxon>Pseudomonadati</taxon>
        <taxon>Pseudomonadota</taxon>
        <taxon>Alphaproteobacteria</taxon>
        <taxon>Hyphomicrobiales</taxon>
        <taxon>Xanthobacteraceae</taxon>
        <taxon>Azorhizobium</taxon>
    </lineage>
</organism>
<evidence type="ECO:0000259" key="13">
    <source>
        <dbReference type="PROSITE" id="PS50885"/>
    </source>
</evidence>
<dbReference type="SMART" id="SM00387">
    <property type="entry name" value="HATPase_c"/>
    <property type="match status" value="1"/>
</dbReference>
<evidence type="ECO:0000256" key="8">
    <source>
        <dbReference type="ARBA" id="ARBA00022989"/>
    </source>
</evidence>
<dbReference type="Gene3D" id="1.10.287.130">
    <property type="match status" value="1"/>
</dbReference>
<dbReference type="Gene3D" id="3.30.565.10">
    <property type="entry name" value="Histidine kinase-like ATPase, C-terminal domain"/>
    <property type="match status" value="1"/>
</dbReference>
<dbReference type="PANTHER" id="PTHR45436">
    <property type="entry name" value="SENSOR HISTIDINE KINASE YKOH"/>
    <property type="match status" value="1"/>
</dbReference>
<gene>
    <name evidence="14" type="primary">ragB</name>
    <name evidence="14" type="ORF">GCM10007301_07760</name>
</gene>
<evidence type="ECO:0000256" key="1">
    <source>
        <dbReference type="ARBA" id="ARBA00000085"/>
    </source>
</evidence>
<dbReference type="SMART" id="SM00388">
    <property type="entry name" value="HisKA"/>
    <property type="match status" value="1"/>
</dbReference>
<comment type="subcellular location">
    <subcellularLocation>
        <location evidence="2">Membrane</location>
    </subcellularLocation>
</comment>
<reference evidence="14" key="2">
    <citation type="submission" date="2020-09" db="EMBL/GenBank/DDBJ databases">
        <authorList>
            <person name="Sun Q."/>
            <person name="Sedlacek I."/>
        </authorList>
    </citation>
    <scope>NUCLEOTIDE SEQUENCE</scope>
    <source>
        <strain evidence="14">CCM 7897</strain>
    </source>
</reference>
<dbReference type="InterPro" id="IPR003594">
    <property type="entry name" value="HATPase_dom"/>
</dbReference>
<dbReference type="GO" id="GO:0005886">
    <property type="term" value="C:plasma membrane"/>
    <property type="evidence" value="ECO:0007669"/>
    <property type="project" value="TreeGrafter"/>
</dbReference>
<dbReference type="InterPro" id="IPR003660">
    <property type="entry name" value="HAMP_dom"/>
</dbReference>
<keyword evidence="4" id="KW-0597">Phosphoprotein</keyword>
<dbReference type="GO" id="GO:0000155">
    <property type="term" value="F:phosphorelay sensor kinase activity"/>
    <property type="evidence" value="ECO:0007669"/>
    <property type="project" value="InterPro"/>
</dbReference>
<dbReference type="Proteomes" id="UP000606044">
    <property type="component" value="Unassembled WGS sequence"/>
</dbReference>
<dbReference type="InterPro" id="IPR003661">
    <property type="entry name" value="HisK_dim/P_dom"/>
</dbReference>
<accession>A0A917F795</accession>
<evidence type="ECO:0000259" key="12">
    <source>
        <dbReference type="PROSITE" id="PS50109"/>
    </source>
</evidence>
<dbReference type="RefSeq" id="WP_188575555.1">
    <property type="nucleotide sequence ID" value="NZ_BMCT01000001.1"/>
</dbReference>
<dbReference type="InterPro" id="IPR036097">
    <property type="entry name" value="HisK_dim/P_sf"/>
</dbReference>
<feature type="transmembrane region" description="Helical" evidence="11">
    <location>
        <begin position="12"/>
        <end position="35"/>
    </location>
</feature>
<dbReference type="CDD" id="cd06225">
    <property type="entry name" value="HAMP"/>
    <property type="match status" value="1"/>
</dbReference>
<dbReference type="CDD" id="cd00082">
    <property type="entry name" value="HisKA"/>
    <property type="match status" value="1"/>
</dbReference>
<dbReference type="SUPFAM" id="SSF47384">
    <property type="entry name" value="Homodimeric domain of signal transducing histidine kinase"/>
    <property type="match status" value="1"/>
</dbReference>
<evidence type="ECO:0000256" key="5">
    <source>
        <dbReference type="ARBA" id="ARBA00022679"/>
    </source>
</evidence>
<dbReference type="SUPFAM" id="SSF55874">
    <property type="entry name" value="ATPase domain of HSP90 chaperone/DNA topoisomerase II/histidine kinase"/>
    <property type="match status" value="1"/>
</dbReference>
<dbReference type="InterPro" id="IPR004358">
    <property type="entry name" value="Sig_transdc_His_kin-like_C"/>
</dbReference>